<accession>A0A8J3NEV8</accession>
<gene>
    <name evidence="1" type="ORF">Aru02nite_39230</name>
</gene>
<dbReference type="EMBL" id="BOMB01000021">
    <property type="protein sequence ID" value="GID13034.1"/>
    <property type="molecule type" value="Genomic_DNA"/>
</dbReference>
<name>A0A8J3NEV8_9ACTN</name>
<evidence type="ECO:0000313" key="1">
    <source>
        <dbReference type="EMBL" id="GID13034.1"/>
    </source>
</evidence>
<sequence>MSVTTDLELIQKMWFGNPEEALEAVQAAATLGFGVALHNETAADEEDPTVITEQWVVEIYPEVPAAAPESA</sequence>
<proteinExistence type="predicted"/>
<evidence type="ECO:0000313" key="2">
    <source>
        <dbReference type="Proteomes" id="UP000612808"/>
    </source>
</evidence>
<reference evidence="1" key="1">
    <citation type="submission" date="2021-01" db="EMBL/GenBank/DDBJ databases">
        <title>Whole genome shotgun sequence of Actinocatenispora rupis NBRC 107355.</title>
        <authorList>
            <person name="Komaki H."/>
            <person name="Tamura T."/>
        </authorList>
    </citation>
    <scope>NUCLEOTIDE SEQUENCE</scope>
    <source>
        <strain evidence="1">NBRC 107355</strain>
    </source>
</reference>
<dbReference type="AlphaFoldDB" id="A0A8J3NEV8"/>
<protein>
    <submittedName>
        <fullName evidence="1">Uncharacterized protein</fullName>
    </submittedName>
</protein>
<dbReference type="Proteomes" id="UP000612808">
    <property type="component" value="Unassembled WGS sequence"/>
</dbReference>
<comment type="caution">
    <text evidence="1">The sequence shown here is derived from an EMBL/GenBank/DDBJ whole genome shotgun (WGS) entry which is preliminary data.</text>
</comment>
<keyword evidence="2" id="KW-1185">Reference proteome</keyword>
<dbReference type="RefSeq" id="WP_203659615.1">
    <property type="nucleotide sequence ID" value="NZ_BAAAZM010000008.1"/>
</dbReference>
<organism evidence="1 2">
    <name type="scientific">Actinocatenispora rupis</name>
    <dbReference type="NCBI Taxonomy" id="519421"/>
    <lineage>
        <taxon>Bacteria</taxon>
        <taxon>Bacillati</taxon>
        <taxon>Actinomycetota</taxon>
        <taxon>Actinomycetes</taxon>
        <taxon>Micromonosporales</taxon>
        <taxon>Micromonosporaceae</taxon>
        <taxon>Actinocatenispora</taxon>
    </lineage>
</organism>